<proteinExistence type="predicted"/>
<feature type="domain" description="Ig-like" evidence="4">
    <location>
        <begin position="92"/>
        <end position="176"/>
    </location>
</feature>
<dbReference type="SMART" id="SM00408">
    <property type="entry name" value="IGc2"/>
    <property type="match status" value="2"/>
</dbReference>
<feature type="domain" description="Ig-like" evidence="4">
    <location>
        <begin position="293"/>
        <end position="346"/>
    </location>
</feature>
<dbReference type="GeneTree" id="ENSGT00940000163711"/>
<keyword evidence="1" id="KW-0732">Signal</keyword>
<dbReference type="Proteomes" id="UP000264800">
    <property type="component" value="Unplaced"/>
</dbReference>
<evidence type="ECO:0000313" key="6">
    <source>
        <dbReference type="Proteomes" id="UP000264800"/>
    </source>
</evidence>
<dbReference type="GO" id="GO:0006955">
    <property type="term" value="P:immune response"/>
    <property type="evidence" value="ECO:0007669"/>
    <property type="project" value="TreeGrafter"/>
</dbReference>
<dbReference type="AlphaFoldDB" id="A0A3Q3B270"/>
<evidence type="ECO:0000313" key="5">
    <source>
        <dbReference type="Ensembl" id="ENSKMAP00000023593.1"/>
    </source>
</evidence>
<dbReference type="InterPro" id="IPR013783">
    <property type="entry name" value="Ig-like_fold"/>
</dbReference>
<dbReference type="PANTHER" id="PTHR11481">
    <property type="entry name" value="IMMUNOGLOBULIN FC RECEPTOR"/>
    <property type="match status" value="1"/>
</dbReference>
<evidence type="ECO:0000256" key="2">
    <source>
        <dbReference type="ARBA" id="ARBA00023157"/>
    </source>
</evidence>
<accession>A0A3Q3B270</accession>
<dbReference type="GO" id="GO:0004888">
    <property type="term" value="F:transmembrane signaling receptor activity"/>
    <property type="evidence" value="ECO:0007669"/>
    <property type="project" value="TreeGrafter"/>
</dbReference>
<feature type="compositionally biased region" description="Polar residues" evidence="3">
    <location>
        <begin position="351"/>
        <end position="368"/>
    </location>
</feature>
<dbReference type="InterPro" id="IPR036179">
    <property type="entry name" value="Ig-like_dom_sf"/>
</dbReference>
<sequence length="368" mass="40917">TVSEPKVILKADWSQIFRGETVTLSCQIQGGGGTQWTYEWRQNWSNIPPTSSEYRIDKVKDDHSGDYSCQGRSGFLLTQWSDAFRLSVSRKPQPVLSVSPSWLSPGASVTLSCEVKPPSAGWRFFWYKAKKYGSYSYELLPGSSNGTQQNSYIIHGQKHTAGYVCRAGRGESAFYSDYSEPSFVWSAAFPPAASLRVNPDRVQLFRSESVSLSCEGNSTEWRVKRFPETGHLSDFNCSTWGTMTGSSCIIKPFWSDGGVFWCESGSGEFSNAVNITVQDKDDGIILQSPVHPVTEGDPVTLSCRTKQQKLLSDVSFYHNNKLLQNDGREELKISAVSKSDEGFYSCEHSGQKSPQSWMSVQGEEASNI</sequence>
<dbReference type="InterPro" id="IPR003598">
    <property type="entry name" value="Ig_sub2"/>
</dbReference>
<evidence type="ECO:0000259" key="4">
    <source>
        <dbReference type="PROSITE" id="PS50835"/>
    </source>
</evidence>
<dbReference type="Pfam" id="PF13895">
    <property type="entry name" value="Ig_2"/>
    <property type="match status" value="1"/>
</dbReference>
<name>A0A3Q3B270_KRYMA</name>
<feature type="domain" description="Ig-like" evidence="4">
    <location>
        <begin position="5"/>
        <end position="89"/>
    </location>
</feature>
<dbReference type="STRING" id="37003.ENSKMAP00000023593"/>
<dbReference type="InterPro" id="IPR003599">
    <property type="entry name" value="Ig_sub"/>
</dbReference>
<evidence type="ECO:0000256" key="3">
    <source>
        <dbReference type="SAM" id="MobiDB-lite"/>
    </source>
</evidence>
<dbReference type="Pfam" id="PF13927">
    <property type="entry name" value="Ig_3"/>
    <property type="match status" value="1"/>
</dbReference>
<dbReference type="InterPro" id="IPR050488">
    <property type="entry name" value="Ig_Fc_receptor"/>
</dbReference>
<dbReference type="PROSITE" id="PS50835">
    <property type="entry name" value="IG_LIKE"/>
    <property type="match status" value="3"/>
</dbReference>
<dbReference type="PANTHER" id="PTHR11481:SF64">
    <property type="entry name" value="FC RECEPTOR-LIKE PROTEIN 4"/>
    <property type="match status" value="1"/>
</dbReference>
<dbReference type="SMART" id="SM00409">
    <property type="entry name" value="IG"/>
    <property type="match status" value="3"/>
</dbReference>
<dbReference type="SUPFAM" id="SSF48726">
    <property type="entry name" value="Immunoglobulin"/>
    <property type="match status" value="4"/>
</dbReference>
<protein>
    <submittedName>
        <fullName evidence="5">B-cell receptor CD22-like</fullName>
    </submittedName>
</protein>
<reference evidence="5" key="2">
    <citation type="submission" date="2025-09" db="UniProtKB">
        <authorList>
            <consortium name="Ensembl"/>
        </authorList>
    </citation>
    <scope>IDENTIFICATION</scope>
</reference>
<dbReference type="GO" id="GO:0009897">
    <property type="term" value="C:external side of plasma membrane"/>
    <property type="evidence" value="ECO:0007669"/>
    <property type="project" value="TreeGrafter"/>
</dbReference>
<dbReference type="GO" id="GO:0007166">
    <property type="term" value="P:cell surface receptor signaling pathway"/>
    <property type="evidence" value="ECO:0007669"/>
    <property type="project" value="TreeGrafter"/>
</dbReference>
<dbReference type="Gene3D" id="2.60.40.10">
    <property type="entry name" value="Immunoglobulins"/>
    <property type="match status" value="4"/>
</dbReference>
<organism evidence="5 6">
    <name type="scientific">Kryptolebias marmoratus</name>
    <name type="common">Mangrove killifish</name>
    <name type="synonym">Rivulus marmoratus</name>
    <dbReference type="NCBI Taxonomy" id="37003"/>
    <lineage>
        <taxon>Eukaryota</taxon>
        <taxon>Metazoa</taxon>
        <taxon>Chordata</taxon>
        <taxon>Craniata</taxon>
        <taxon>Vertebrata</taxon>
        <taxon>Euteleostomi</taxon>
        <taxon>Actinopterygii</taxon>
        <taxon>Neopterygii</taxon>
        <taxon>Teleostei</taxon>
        <taxon>Neoteleostei</taxon>
        <taxon>Acanthomorphata</taxon>
        <taxon>Ovalentaria</taxon>
        <taxon>Atherinomorphae</taxon>
        <taxon>Cyprinodontiformes</taxon>
        <taxon>Rivulidae</taxon>
        <taxon>Kryptolebias</taxon>
    </lineage>
</organism>
<evidence type="ECO:0000256" key="1">
    <source>
        <dbReference type="ARBA" id="ARBA00022729"/>
    </source>
</evidence>
<keyword evidence="6" id="KW-1185">Reference proteome</keyword>
<keyword evidence="2" id="KW-1015">Disulfide bond</keyword>
<dbReference type="InterPro" id="IPR007110">
    <property type="entry name" value="Ig-like_dom"/>
</dbReference>
<reference evidence="5" key="1">
    <citation type="submission" date="2025-08" db="UniProtKB">
        <authorList>
            <consortium name="Ensembl"/>
        </authorList>
    </citation>
    <scope>IDENTIFICATION</scope>
</reference>
<feature type="region of interest" description="Disordered" evidence="3">
    <location>
        <begin position="348"/>
        <end position="368"/>
    </location>
</feature>
<dbReference type="Ensembl" id="ENSKMAT00000023891.1">
    <property type="protein sequence ID" value="ENSKMAP00000023593.1"/>
    <property type="gene ID" value="ENSKMAG00000017498.1"/>
</dbReference>